<keyword evidence="1" id="KW-0732">Signal</keyword>
<dbReference type="AlphaFoldDB" id="A0A1V5ZQQ8"/>
<comment type="caution">
    <text evidence="2">The sequence shown here is derived from an EMBL/GenBank/DDBJ whole genome shotgun (WGS) entry which is preliminary data.</text>
</comment>
<gene>
    <name evidence="2" type="ORF">BWY04_00368</name>
</gene>
<name>A0A1V5ZQQ8_9BACT</name>
<sequence length="100" mass="11562">MKKVFKTIVYFFSILAFGAVFTNANNFSVDFSLFVDDIVLVANSNKKISFIKFLSDFNKTKDNKCFISYSKSFVELSPICFLDYNTFKVDVNKSLDYLLE</sequence>
<proteinExistence type="predicted"/>
<protein>
    <submittedName>
        <fullName evidence="2">Uncharacterized protein</fullName>
    </submittedName>
</protein>
<reference evidence="2" key="1">
    <citation type="submission" date="2017-02" db="EMBL/GenBank/DDBJ databases">
        <title>Delving into the versatile metabolic prowess of the omnipresent phylum Bacteroidetes.</title>
        <authorList>
            <person name="Nobu M.K."/>
            <person name="Mei R."/>
            <person name="Narihiro T."/>
            <person name="Kuroda K."/>
            <person name="Liu W.-T."/>
        </authorList>
    </citation>
    <scope>NUCLEOTIDE SEQUENCE</scope>
    <source>
        <strain evidence="2">ADurb.Bin160</strain>
    </source>
</reference>
<feature type="signal peptide" evidence="1">
    <location>
        <begin position="1"/>
        <end position="24"/>
    </location>
</feature>
<dbReference type="Proteomes" id="UP000485621">
    <property type="component" value="Unassembled WGS sequence"/>
</dbReference>
<organism evidence="2">
    <name type="scientific">candidate division CPR1 bacterium ADurb.Bin160</name>
    <dbReference type="NCBI Taxonomy" id="1852826"/>
    <lineage>
        <taxon>Bacteria</taxon>
        <taxon>candidate division CPR1</taxon>
    </lineage>
</organism>
<dbReference type="EMBL" id="MWDB01000004">
    <property type="protein sequence ID" value="OQB42302.1"/>
    <property type="molecule type" value="Genomic_DNA"/>
</dbReference>
<evidence type="ECO:0000313" key="2">
    <source>
        <dbReference type="EMBL" id="OQB42302.1"/>
    </source>
</evidence>
<accession>A0A1V5ZQQ8</accession>
<feature type="chain" id="PRO_5013342577" evidence="1">
    <location>
        <begin position="25"/>
        <end position="100"/>
    </location>
</feature>
<evidence type="ECO:0000256" key="1">
    <source>
        <dbReference type="SAM" id="SignalP"/>
    </source>
</evidence>